<organism evidence="2 3">
    <name type="scientific">Olpidium bornovanus</name>
    <dbReference type="NCBI Taxonomy" id="278681"/>
    <lineage>
        <taxon>Eukaryota</taxon>
        <taxon>Fungi</taxon>
        <taxon>Fungi incertae sedis</taxon>
        <taxon>Olpidiomycota</taxon>
        <taxon>Olpidiomycotina</taxon>
        <taxon>Olpidiomycetes</taxon>
        <taxon>Olpidiales</taxon>
        <taxon>Olpidiaceae</taxon>
        <taxon>Olpidium</taxon>
    </lineage>
</organism>
<dbReference type="EMBL" id="JAEFCI010009848">
    <property type="protein sequence ID" value="KAG5457565.1"/>
    <property type="molecule type" value="Genomic_DNA"/>
</dbReference>
<dbReference type="AlphaFoldDB" id="A0A8H8DGG4"/>
<sequence>MGSHVRGPPCPRSRRRLRPSTASRPLICAFRPPPFALRPPSPAACLPWRRSTGGLRAVLQHTSGLGVNVLKREGDP</sequence>
<comment type="caution">
    <text evidence="2">The sequence shown here is derived from an EMBL/GenBank/DDBJ whole genome shotgun (WGS) entry which is preliminary data.</text>
</comment>
<accession>A0A8H8DGG4</accession>
<name>A0A8H8DGG4_9FUNG</name>
<protein>
    <submittedName>
        <fullName evidence="2">Uncharacterized protein</fullName>
    </submittedName>
</protein>
<dbReference type="Proteomes" id="UP000673691">
    <property type="component" value="Unassembled WGS sequence"/>
</dbReference>
<evidence type="ECO:0000313" key="2">
    <source>
        <dbReference type="EMBL" id="KAG5457565.1"/>
    </source>
</evidence>
<gene>
    <name evidence="2" type="ORF">BJ554DRAFT_2381</name>
</gene>
<evidence type="ECO:0000313" key="3">
    <source>
        <dbReference type="Proteomes" id="UP000673691"/>
    </source>
</evidence>
<feature type="region of interest" description="Disordered" evidence="1">
    <location>
        <begin position="1"/>
        <end position="22"/>
    </location>
</feature>
<proteinExistence type="predicted"/>
<keyword evidence="3" id="KW-1185">Reference proteome</keyword>
<reference evidence="2 3" key="1">
    <citation type="journal article" name="Sci. Rep.">
        <title>Genome-scale phylogenetic analyses confirm Olpidium as the closest living zoosporic fungus to the non-flagellated, terrestrial fungi.</title>
        <authorList>
            <person name="Chang Y."/>
            <person name="Rochon D."/>
            <person name="Sekimoto S."/>
            <person name="Wang Y."/>
            <person name="Chovatia M."/>
            <person name="Sandor L."/>
            <person name="Salamov A."/>
            <person name="Grigoriev I.V."/>
            <person name="Stajich J.E."/>
            <person name="Spatafora J.W."/>
        </authorList>
    </citation>
    <scope>NUCLEOTIDE SEQUENCE [LARGE SCALE GENOMIC DNA]</scope>
    <source>
        <strain evidence="2">S191</strain>
    </source>
</reference>
<evidence type="ECO:0000256" key="1">
    <source>
        <dbReference type="SAM" id="MobiDB-lite"/>
    </source>
</evidence>